<dbReference type="Gramene" id="OMERI01G32460.1">
    <property type="protein sequence ID" value="OMERI01G32460.1"/>
    <property type="gene ID" value="OMERI01G32460"/>
</dbReference>
<proteinExistence type="predicted"/>
<dbReference type="EnsemblPlants" id="OMERI01G32460.1">
    <property type="protein sequence ID" value="OMERI01G32460.1"/>
    <property type="gene ID" value="OMERI01G32460"/>
</dbReference>
<reference evidence="1" key="2">
    <citation type="submission" date="2018-05" db="EMBL/GenBank/DDBJ databases">
        <title>OmerRS3 (Oryza meridionalis Reference Sequence Version 3).</title>
        <authorList>
            <person name="Zhang J."/>
            <person name="Kudrna D."/>
            <person name="Lee S."/>
            <person name="Talag J."/>
            <person name="Welchert J."/>
            <person name="Wing R.A."/>
        </authorList>
    </citation>
    <scope>NUCLEOTIDE SEQUENCE [LARGE SCALE GENOMIC DNA]</scope>
    <source>
        <strain evidence="1">cv. OR44</strain>
    </source>
</reference>
<name>A0A0E0C9J3_9ORYZ</name>
<dbReference type="Proteomes" id="UP000008021">
    <property type="component" value="Chromosome 1"/>
</dbReference>
<evidence type="ECO:0000313" key="1">
    <source>
        <dbReference type="EnsemblPlants" id="OMERI01G32460.1"/>
    </source>
</evidence>
<dbReference type="HOGENOM" id="CLU_2546405_0_0_1"/>
<sequence>MVKTTSWFTGTGDGNVPGVATFLEACFRRTISSQSLLQTFIYLAVVLLTATRCLCWRVCVGKNGSILSLVLSLSNPKAWTETV</sequence>
<reference evidence="1" key="1">
    <citation type="submission" date="2015-04" db="UniProtKB">
        <authorList>
            <consortium name="EnsemblPlants"/>
        </authorList>
    </citation>
    <scope>IDENTIFICATION</scope>
</reference>
<keyword evidence="2" id="KW-1185">Reference proteome</keyword>
<dbReference type="AlphaFoldDB" id="A0A0E0C9J3"/>
<evidence type="ECO:0000313" key="2">
    <source>
        <dbReference type="Proteomes" id="UP000008021"/>
    </source>
</evidence>
<organism evidence="1">
    <name type="scientific">Oryza meridionalis</name>
    <dbReference type="NCBI Taxonomy" id="40149"/>
    <lineage>
        <taxon>Eukaryota</taxon>
        <taxon>Viridiplantae</taxon>
        <taxon>Streptophyta</taxon>
        <taxon>Embryophyta</taxon>
        <taxon>Tracheophyta</taxon>
        <taxon>Spermatophyta</taxon>
        <taxon>Magnoliopsida</taxon>
        <taxon>Liliopsida</taxon>
        <taxon>Poales</taxon>
        <taxon>Poaceae</taxon>
        <taxon>BOP clade</taxon>
        <taxon>Oryzoideae</taxon>
        <taxon>Oryzeae</taxon>
        <taxon>Oryzinae</taxon>
        <taxon>Oryza</taxon>
    </lineage>
</organism>
<accession>A0A0E0C9J3</accession>
<protein>
    <submittedName>
        <fullName evidence="1">Uncharacterized protein</fullName>
    </submittedName>
</protein>